<dbReference type="SUPFAM" id="SSF46689">
    <property type="entry name" value="Homeodomain-like"/>
    <property type="match status" value="1"/>
</dbReference>
<evidence type="ECO:0000259" key="3">
    <source>
        <dbReference type="PROSITE" id="PS50977"/>
    </source>
</evidence>
<dbReference type="GO" id="GO:0006355">
    <property type="term" value="P:regulation of DNA-templated transcription"/>
    <property type="evidence" value="ECO:0007669"/>
    <property type="project" value="UniProtKB-ARBA"/>
</dbReference>
<dbReference type="AlphaFoldDB" id="A0A1I0JZA5"/>
<dbReference type="PANTHER" id="PTHR30055">
    <property type="entry name" value="HTH-TYPE TRANSCRIPTIONAL REGULATOR RUTR"/>
    <property type="match status" value="1"/>
</dbReference>
<evidence type="ECO:0000256" key="1">
    <source>
        <dbReference type="ARBA" id="ARBA00023125"/>
    </source>
</evidence>
<name>A0A1I0JZA5_9FIRM</name>
<dbReference type="PROSITE" id="PS50977">
    <property type="entry name" value="HTH_TETR_2"/>
    <property type="match status" value="1"/>
</dbReference>
<evidence type="ECO:0000313" key="4">
    <source>
        <dbReference type="EMBL" id="SEU16279.1"/>
    </source>
</evidence>
<dbReference type="Proteomes" id="UP000198508">
    <property type="component" value="Unassembled WGS sequence"/>
</dbReference>
<feature type="domain" description="HTH tetR-type" evidence="3">
    <location>
        <begin position="8"/>
        <end position="68"/>
    </location>
</feature>
<proteinExistence type="predicted"/>
<evidence type="ECO:0000256" key="2">
    <source>
        <dbReference type="PROSITE-ProRule" id="PRU00335"/>
    </source>
</evidence>
<keyword evidence="5" id="KW-1185">Reference proteome</keyword>
<gene>
    <name evidence="4" type="ORF">SAMN05216313_13932</name>
</gene>
<dbReference type="Pfam" id="PF00440">
    <property type="entry name" value="TetR_N"/>
    <property type="match status" value="1"/>
</dbReference>
<dbReference type="STRING" id="460384.SAMN05216313_13932"/>
<organism evidence="4 5">
    <name type="scientific">Enterocloster lavalensis</name>
    <dbReference type="NCBI Taxonomy" id="460384"/>
    <lineage>
        <taxon>Bacteria</taxon>
        <taxon>Bacillati</taxon>
        <taxon>Bacillota</taxon>
        <taxon>Clostridia</taxon>
        <taxon>Lachnospirales</taxon>
        <taxon>Lachnospiraceae</taxon>
        <taxon>Enterocloster</taxon>
    </lineage>
</organism>
<keyword evidence="1 2" id="KW-0238">DNA-binding</keyword>
<accession>A0A1I0JZA5</accession>
<sequence length="189" mass="21578">MRISKEPEVRRQEIIDTAMRVFSEQGYEATTMKDIAREMKVASGLCYHYFPNKQELYETAVRQYARACSAGFVEIFRRTELSLSESLEQLGNVWKAARTGGVFAYESFFHGKGNEVFHYQLDVAVVRELLPWVTAYLEVLKARGEISVPDAGAAARFVLYGQMGLVDDHSVPMEDRIERIKELIVRTLA</sequence>
<dbReference type="EMBL" id="FOIM01000039">
    <property type="protein sequence ID" value="SEU16279.1"/>
    <property type="molecule type" value="Genomic_DNA"/>
</dbReference>
<dbReference type="PRINTS" id="PR00455">
    <property type="entry name" value="HTHTETR"/>
</dbReference>
<dbReference type="GO" id="GO:0003677">
    <property type="term" value="F:DNA binding"/>
    <property type="evidence" value="ECO:0007669"/>
    <property type="project" value="UniProtKB-UniRule"/>
</dbReference>
<evidence type="ECO:0000313" key="5">
    <source>
        <dbReference type="Proteomes" id="UP000198508"/>
    </source>
</evidence>
<dbReference type="Gene3D" id="1.10.357.10">
    <property type="entry name" value="Tetracycline Repressor, domain 2"/>
    <property type="match status" value="1"/>
</dbReference>
<feature type="DNA-binding region" description="H-T-H motif" evidence="2">
    <location>
        <begin position="31"/>
        <end position="50"/>
    </location>
</feature>
<dbReference type="InterPro" id="IPR009057">
    <property type="entry name" value="Homeodomain-like_sf"/>
</dbReference>
<dbReference type="InterPro" id="IPR050109">
    <property type="entry name" value="HTH-type_TetR-like_transc_reg"/>
</dbReference>
<dbReference type="RefSeq" id="WP_092370475.1">
    <property type="nucleotide sequence ID" value="NZ_DAINWJ010000020.1"/>
</dbReference>
<protein>
    <submittedName>
        <fullName evidence="4">Transcriptional regulator, TetR family</fullName>
    </submittedName>
</protein>
<dbReference type="GeneID" id="93280631"/>
<dbReference type="InterPro" id="IPR001647">
    <property type="entry name" value="HTH_TetR"/>
</dbReference>
<reference evidence="5" key="1">
    <citation type="submission" date="2016-10" db="EMBL/GenBank/DDBJ databases">
        <authorList>
            <person name="Varghese N."/>
            <person name="Submissions S."/>
        </authorList>
    </citation>
    <scope>NUCLEOTIDE SEQUENCE [LARGE SCALE GENOMIC DNA]</scope>
    <source>
        <strain evidence="5">NLAE-zl-G277</strain>
    </source>
</reference>